<gene>
    <name evidence="1" type="ORF">MM415A04005_0003</name>
</gene>
<dbReference type="EMBL" id="MT141764">
    <property type="protein sequence ID" value="QJA70096.1"/>
    <property type="molecule type" value="Genomic_DNA"/>
</dbReference>
<proteinExistence type="predicted"/>
<name>A0A6M3JJR9_9ZZZZ</name>
<evidence type="ECO:0000313" key="1">
    <source>
        <dbReference type="EMBL" id="QJA70096.1"/>
    </source>
</evidence>
<accession>A0A6M3JJR9</accession>
<sequence>MGWDNDEYTYSSRVLRIIAESYIALYDGVSFRVGQILTDPLGIAEFRADFDNALSSIGSKWRLNGSDFKHYHKYSPLQRAVIADIFDIPDSDLMKSGFYDIKKMKVIAYSKMKRYLNGDEHTKRGSN</sequence>
<dbReference type="AlphaFoldDB" id="A0A6M3JJR9"/>
<organism evidence="1">
    <name type="scientific">viral metagenome</name>
    <dbReference type="NCBI Taxonomy" id="1070528"/>
    <lineage>
        <taxon>unclassified sequences</taxon>
        <taxon>metagenomes</taxon>
        <taxon>organismal metagenomes</taxon>
    </lineage>
</organism>
<reference evidence="1" key="1">
    <citation type="submission" date="2020-03" db="EMBL/GenBank/DDBJ databases">
        <title>The deep terrestrial virosphere.</title>
        <authorList>
            <person name="Holmfeldt K."/>
            <person name="Nilsson E."/>
            <person name="Simone D."/>
            <person name="Lopez-Fernandez M."/>
            <person name="Wu X."/>
            <person name="de Brujin I."/>
            <person name="Lundin D."/>
            <person name="Andersson A."/>
            <person name="Bertilsson S."/>
            <person name="Dopson M."/>
        </authorList>
    </citation>
    <scope>NUCLEOTIDE SEQUENCE</scope>
    <source>
        <strain evidence="1">MM415A04005</strain>
    </source>
</reference>
<protein>
    <submittedName>
        <fullName evidence="1">Uncharacterized protein</fullName>
    </submittedName>
</protein>